<gene>
    <name evidence="3" type="ORF">PGT21_017260</name>
</gene>
<name>A0A5B0R114_PUCGR</name>
<dbReference type="Proteomes" id="UP000324748">
    <property type="component" value="Unassembled WGS sequence"/>
</dbReference>
<dbReference type="EMBL" id="VSWC01000001">
    <property type="protein sequence ID" value="KAA1119190.1"/>
    <property type="molecule type" value="Genomic_DNA"/>
</dbReference>
<dbReference type="GO" id="GO:0008897">
    <property type="term" value="F:holo-[acyl-carrier-protein] synthase activity"/>
    <property type="evidence" value="ECO:0007669"/>
    <property type="project" value="InterPro"/>
</dbReference>
<dbReference type="AlphaFoldDB" id="A0A5B0R114"/>
<evidence type="ECO:0000313" key="4">
    <source>
        <dbReference type="Proteomes" id="UP000324748"/>
    </source>
</evidence>
<dbReference type="SUPFAM" id="SSF56214">
    <property type="entry name" value="4'-phosphopantetheinyl transferase"/>
    <property type="match status" value="1"/>
</dbReference>
<sequence>MILGLGIDILDRSRLARLLLVKKARPSQHQPQRSIRTRLAERILSGRERDSVEWQAVLEKDAASGSDGATPSTELVSYLANRWTAKEAAYKALYPGYQPSWKELSLLKGVASQPKKPVLLFHPSSSPSSGSRSDPYQLHPHITLLVSIAHDGPFTVASVIANSSSSSSASTEHDNTRISSS</sequence>
<dbReference type="InterPro" id="IPR008278">
    <property type="entry name" value="4-PPantetheinyl_Trfase_dom"/>
</dbReference>
<evidence type="ECO:0000313" key="3">
    <source>
        <dbReference type="EMBL" id="KAA1119190.1"/>
    </source>
</evidence>
<organism evidence="3 4">
    <name type="scientific">Puccinia graminis f. sp. tritici</name>
    <dbReference type="NCBI Taxonomy" id="56615"/>
    <lineage>
        <taxon>Eukaryota</taxon>
        <taxon>Fungi</taxon>
        <taxon>Dikarya</taxon>
        <taxon>Basidiomycota</taxon>
        <taxon>Pucciniomycotina</taxon>
        <taxon>Pucciniomycetes</taxon>
        <taxon>Pucciniales</taxon>
        <taxon>Pucciniaceae</taxon>
        <taxon>Puccinia</taxon>
    </lineage>
</organism>
<evidence type="ECO:0000256" key="1">
    <source>
        <dbReference type="ARBA" id="ARBA00022679"/>
    </source>
</evidence>
<feature type="domain" description="4'-phosphopantetheinyl transferase" evidence="2">
    <location>
        <begin position="30"/>
        <end position="122"/>
    </location>
</feature>
<protein>
    <recommendedName>
        <fullName evidence="2">4'-phosphopantetheinyl transferase domain-containing protein</fullName>
    </recommendedName>
</protein>
<dbReference type="InterPro" id="IPR037143">
    <property type="entry name" value="4-PPantetheinyl_Trfase_dom_sf"/>
</dbReference>
<accession>A0A5B0R114</accession>
<dbReference type="Pfam" id="PF01648">
    <property type="entry name" value="ACPS"/>
    <property type="match status" value="1"/>
</dbReference>
<dbReference type="OrthoDB" id="2507452at2759"/>
<evidence type="ECO:0000259" key="2">
    <source>
        <dbReference type="Pfam" id="PF01648"/>
    </source>
</evidence>
<comment type="caution">
    <text evidence="3">The sequence shown here is derived from an EMBL/GenBank/DDBJ whole genome shotgun (WGS) entry which is preliminary data.</text>
</comment>
<proteinExistence type="predicted"/>
<reference evidence="3 4" key="1">
    <citation type="submission" date="2019-05" db="EMBL/GenBank/DDBJ databases">
        <title>Emergence of the Ug99 lineage of the wheat stem rust pathogen through somatic hybridization.</title>
        <authorList>
            <person name="Li F."/>
            <person name="Upadhyaya N.M."/>
            <person name="Sperschneider J."/>
            <person name="Matny O."/>
            <person name="Nguyen-Phuc H."/>
            <person name="Mago R."/>
            <person name="Raley C."/>
            <person name="Miller M.E."/>
            <person name="Silverstein K.A.T."/>
            <person name="Henningsen E."/>
            <person name="Hirsch C.D."/>
            <person name="Visser B."/>
            <person name="Pretorius Z.A."/>
            <person name="Steffenson B.J."/>
            <person name="Schwessinger B."/>
            <person name="Dodds P.N."/>
            <person name="Figueroa M."/>
        </authorList>
    </citation>
    <scope>NUCLEOTIDE SEQUENCE [LARGE SCALE GENOMIC DNA]</scope>
    <source>
        <strain evidence="3">21-0</strain>
    </source>
</reference>
<keyword evidence="4" id="KW-1185">Reference proteome</keyword>
<keyword evidence="1" id="KW-0808">Transferase</keyword>
<dbReference type="GO" id="GO:0000287">
    <property type="term" value="F:magnesium ion binding"/>
    <property type="evidence" value="ECO:0007669"/>
    <property type="project" value="InterPro"/>
</dbReference>
<dbReference type="OMA" id="HDGEYVF"/>
<dbReference type="Gene3D" id="3.90.470.20">
    <property type="entry name" value="4'-phosphopantetheinyl transferase domain"/>
    <property type="match status" value="1"/>
</dbReference>